<proteinExistence type="predicted"/>
<name>A0A9X4B0G0_9CLOT</name>
<evidence type="ECO:0000313" key="1">
    <source>
        <dbReference type="EMBL" id="MDC4240849.1"/>
    </source>
</evidence>
<reference evidence="1" key="1">
    <citation type="submission" date="2022-05" db="EMBL/GenBank/DDBJ databases">
        <title>Draft genome sequence of Clostridium tertium strain CP3 isolated from Peru.</title>
        <authorList>
            <person name="Hurtado R."/>
            <person name="Lima L."/>
            <person name="Sousa T."/>
            <person name="Jaiswal A.K."/>
            <person name="Tiwari S."/>
            <person name="Maturrano L."/>
            <person name="Brenig B."/>
            <person name="Azevedo V."/>
        </authorList>
    </citation>
    <scope>NUCLEOTIDE SEQUENCE</scope>
    <source>
        <strain evidence="1">CP3</strain>
    </source>
</reference>
<protein>
    <submittedName>
        <fullName evidence="1">Uncharacterized protein</fullName>
    </submittedName>
</protein>
<dbReference type="Proteomes" id="UP001141183">
    <property type="component" value="Unassembled WGS sequence"/>
</dbReference>
<evidence type="ECO:0000313" key="2">
    <source>
        <dbReference type="Proteomes" id="UP001141183"/>
    </source>
</evidence>
<sequence>MDSKEIYKAFGLTDKMIENISNSQETTQKQLDIFLEKFNFEKDRIETLESVKKDMY</sequence>
<keyword evidence="2" id="KW-1185">Reference proteome</keyword>
<dbReference type="AlphaFoldDB" id="A0A9X4B0G0"/>
<organism evidence="1 2">
    <name type="scientific">Clostridium tertium</name>
    <dbReference type="NCBI Taxonomy" id="1559"/>
    <lineage>
        <taxon>Bacteria</taxon>
        <taxon>Bacillati</taxon>
        <taxon>Bacillota</taxon>
        <taxon>Clostridia</taxon>
        <taxon>Eubacteriales</taxon>
        <taxon>Clostridiaceae</taxon>
        <taxon>Clostridium</taxon>
    </lineage>
</organism>
<accession>A0A9X4B0G0</accession>
<gene>
    <name evidence="1" type="ORF">NE398_11835</name>
</gene>
<dbReference type="RefSeq" id="WP_272470376.1">
    <property type="nucleotide sequence ID" value="NZ_JAMRYU010000012.1"/>
</dbReference>
<comment type="caution">
    <text evidence="1">The sequence shown here is derived from an EMBL/GenBank/DDBJ whole genome shotgun (WGS) entry which is preliminary data.</text>
</comment>
<dbReference type="EMBL" id="JAMRYU010000012">
    <property type="protein sequence ID" value="MDC4240849.1"/>
    <property type="molecule type" value="Genomic_DNA"/>
</dbReference>